<feature type="region of interest" description="Disordered" evidence="2">
    <location>
        <begin position="51"/>
        <end position="224"/>
    </location>
</feature>
<comment type="caution">
    <text evidence="4">The sequence shown here is derived from an EMBL/GenBank/DDBJ whole genome shotgun (WGS) entry which is preliminary data.</text>
</comment>
<name>A0A2A9MJI9_BESBE</name>
<organism evidence="4 5">
    <name type="scientific">Besnoitia besnoiti</name>
    <name type="common">Apicomplexan protozoan</name>
    <dbReference type="NCBI Taxonomy" id="94643"/>
    <lineage>
        <taxon>Eukaryota</taxon>
        <taxon>Sar</taxon>
        <taxon>Alveolata</taxon>
        <taxon>Apicomplexa</taxon>
        <taxon>Conoidasida</taxon>
        <taxon>Coccidia</taxon>
        <taxon>Eucoccidiorida</taxon>
        <taxon>Eimeriorina</taxon>
        <taxon>Sarcocystidae</taxon>
        <taxon>Besnoitia</taxon>
    </lineage>
</organism>
<dbReference type="InterPro" id="IPR031330">
    <property type="entry name" value="Gly_Hdrlase_35_cat"/>
</dbReference>
<comment type="similarity">
    <text evidence="1">Belongs to the glycosyl hydrolase 35 family.</text>
</comment>
<feature type="compositionally biased region" description="Basic and acidic residues" evidence="2">
    <location>
        <begin position="159"/>
        <end position="169"/>
    </location>
</feature>
<sequence>MPPSSEAPDAGGFRQAGRLLLRRRLRSGGRASLLVLLSLAAAAAFEAPLSPLRSRLHSLEPTEVQTTRASGPGPRRGGWCDGADDEQRCWNEPDTGRRASRQQGGISSEGSLLPPEAPGASPFPRVDDDSFAVDPPIPFGATRQQRREEPTAGVGGRSARAEASEERAAPAEQRLPEAGLDPETSTWPGEDQGSPQRRLREKRHGDRQRRPEGEDGEGGVVRYKDVSSHGQPYTVKVDGRFVRVGGRKTLLIAAGMPAYVFYSEGSDWPNFLRSARAAGCNAVHTAVVWAAHEQTPDVYDFIRPSANLVKFAQLAAANDLFLILDIWPAPEARPHWKNGGLPAWLDVSVPRFAMSDEGLVRLSSLAAVPQ</sequence>
<dbReference type="GO" id="GO:0005975">
    <property type="term" value="P:carbohydrate metabolic process"/>
    <property type="evidence" value="ECO:0007669"/>
    <property type="project" value="InterPro"/>
</dbReference>
<dbReference type="Proteomes" id="UP000224006">
    <property type="component" value="Chromosome III"/>
</dbReference>
<accession>A0A2A9MJI9</accession>
<gene>
    <name evidence="4" type="ORF">BESB_043280</name>
</gene>
<dbReference type="STRING" id="94643.A0A2A9MJI9"/>
<evidence type="ECO:0000313" key="5">
    <source>
        <dbReference type="Proteomes" id="UP000224006"/>
    </source>
</evidence>
<proteinExistence type="inferred from homology"/>
<feature type="domain" description="Glycoside hydrolase 35 catalytic" evidence="3">
    <location>
        <begin position="261"/>
        <end position="346"/>
    </location>
</feature>
<keyword evidence="4" id="KW-0378">Hydrolase</keyword>
<evidence type="ECO:0000256" key="2">
    <source>
        <dbReference type="SAM" id="MobiDB-lite"/>
    </source>
</evidence>
<dbReference type="SUPFAM" id="SSF51445">
    <property type="entry name" value="(Trans)glycosidases"/>
    <property type="match status" value="1"/>
</dbReference>
<dbReference type="AlphaFoldDB" id="A0A2A9MJI9"/>
<dbReference type="InterPro" id="IPR001944">
    <property type="entry name" value="Glycoside_Hdrlase_35"/>
</dbReference>
<dbReference type="RefSeq" id="XP_029220145.1">
    <property type="nucleotide sequence ID" value="XM_029362779.1"/>
</dbReference>
<dbReference type="GO" id="GO:0004553">
    <property type="term" value="F:hydrolase activity, hydrolyzing O-glycosyl compounds"/>
    <property type="evidence" value="ECO:0007669"/>
    <property type="project" value="InterPro"/>
</dbReference>
<dbReference type="EMBL" id="NWUJ01000003">
    <property type="protein sequence ID" value="PFH36136.1"/>
    <property type="molecule type" value="Genomic_DNA"/>
</dbReference>
<protein>
    <submittedName>
        <fullName evidence="4">Glycosyl hydrolases family 35 protein</fullName>
    </submittedName>
</protein>
<feature type="compositionally biased region" description="Basic and acidic residues" evidence="2">
    <location>
        <begin position="85"/>
        <end position="97"/>
    </location>
</feature>
<evidence type="ECO:0000256" key="1">
    <source>
        <dbReference type="ARBA" id="ARBA00009809"/>
    </source>
</evidence>
<dbReference type="VEuPathDB" id="ToxoDB:BESB_043280"/>
<dbReference type="GeneID" id="40309258"/>
<dbReference type="InterPro" id="IPR017853">
    <property type="entry name" value="GH"/>
</dbReference>
<evidence type="ECO:0000259" key="3">
    <source>
        <dbReference type="Pfam" id="PF01301"/>
    </source>
</evidence>
<evidence type="ECO:0000313" key="4">
    <source>
        <dbReference type="EMBL" id="PFH36136.1"/>
    </source>
</evidence>
<dbReference type="Pfam" id="PF01301">
    <property type="entry name" value="Glyco_hydro_35"/>
    <property type="match status" value="1"/>
</dbReference>
<dbReference type="Gene3D" id="3.20.20.80">
    <property type="entry name" value="Glycosidases"/>
    <property type="match status" value="1"/>
</dbReference>
<dbReference type="KEGG" id="bbes:BESB_043280"/>
<dbReference type="PANTHER" id="PTHR23421">
    <property type="entry name" value="BETA-GALACTOSIDASE RELATED"/>
    <property type="match status" value="1"/>
</dbReference>
<feature type="compositionally biased region" description="Polar residues" evidence="2">
    <location>
        <begin position="101"/>
        <end position="110"/>
    </location>
</feature>
<dbReference type="OrthoDB" id="1657402at2759"/>
<feature type="compositionally biased region" description="Basic residues" evidence="2">
    <location>
        <begin position="197"/>
        <end position="207"/>
    </location>
</feature>
<keyword evidence="5" id="KW-1185">Reference proteome</keyword>
<reference evidence="4 5" key="1">
    <citation type="submission" date="2017-09" db="EMBL/GenBank/DDBJ databases">
        <title>Genome sequencing of Besnoitia besnoiti strain Bb-Ger1.</title>
        <authorList>
            <person name="Schares G."/>
            <person name="Venepally P."/>
            <person name="Lorenzi H.A."/>
        </authorList>
    </citation>
    <scope>NUCLEOTIDE SEQUENCE [LARGE SCALE GENOMIC DNA]</scope>
    <source>
        <strain evidence="4 5">Bb-Ger1</strain>
    </source>
</reference>